<accession>A0A806KGX1</accession>
<name>A0A806KGX1_9BACT</name>
<dbReference type="GO" id="GO:0006313">
    <property type="term" value="P:DNA transposition"/>
    <property type="evidence" value="ECO:0007669"/>
    <property type="project" value="InterPro"/>
</dbReference>
<dbReference type="PANTHER" id="PTHR33055">
    <property type="entry name" value="TRANSPOSASE FOR INSERTION SEQUENCE ELEMENT IS1111A"/>
    <property type="match status" value="1"/>
</dbReference>
<reference evidence="3" key="1">
    <citation type="submission" date="2012-03" db="EMBL/GenBank/DDBJ databases">
        <title>Functional metagenomics reveals considerable lignocellulase gene clusters in the gut microbiome of a wood-feeding higher termite.</title>
        <authorList>
            <person name="Liu N."/>
        </authorList>
    </citation>
    <scope>NUCLEOTIDE SEQUENCE</scope>
</reference>
<evidence type="ECO:0000256" key="1">
    <source>
        <dbReference type="SAM" id="MobiDB-lite"/>
    </source>
</evidence>
<dbReference type="InterPro" id="IPR003346">
    <property type="entry name" value="Transposase_20"/>
</dbReference>
<sequence>MTERRKECKAFDAYASSAGHVVYMPRNEHTRPLIAGAAEQLTSVSGMAEKFRAGMPEPARTLPEFDVVMAMGGVGETLGPQIMAEIGDVRRFAHKKSLVGFAGVDPVPNQSGAHKPKSLPASKRGSPALRRALFPVMSALLMKAPADDPVYRFFDKKRAEDKPYHVYMTAGCTKFLRVYYCRVKEHPDSPDAADSGGA</sequence>
<dbReference type="AlphaFoldDB" id="A0A806KGX1"/>
<feature type="domain" description="Transposase IS116/IS110/IS902 C-terminal" evidence="2">
    <location>
        <begin position="67"/>
        <end position="145"/>
    </location>
</feature>
<evidence type="ECO:0000313" key="3">
    <source>
        <dbReference type="EMBL" id="AGS53875.1"/>
    </source>
</evidence>
<evidence type="ECO:0000259" key="2">
    <source>
        <dbReference type="Pfam" id="PF02371"/>
    </source>
</evidence>
<dbReference type="Pfam" id="PF02371">
    <property type="entry name" value="Transposase_20"/>
    <property type="match status" value="1"/>
</dbReference>
<dbReference type="InterPro" id="IPR047650">
    <property type="entry name" value="Transpos_IS110"/>
</dbReference>
<dbReference type="EMBL" id="JQ844255">
    <property type="protein sequence ID" value="AGS53875.1"/>
    <property type="molecule type" value="Genomic_DNA"/>
</dbReference>
<organism evidence="3">
    <name type="scientific">uncultured bacterium contig00154</name>
    <dbReference type="NCBI Taxonomy" id="1181592"/>
    <lineage>
        <taxon>Bacteria</taxon>
        <taxon>environmental samples</taxon>
    </lineage>
</organism>
<dbReference type="GO" id="GO:0004803">
    <property type="term" value="F:transposase activity"/>
    <property type="evidence" value="ECO:0007669"/>
    <property type="project" value="InterPro"/>
</dbReference>
<proteinExistence type="predicted"/>
<protein>
    <recommendedName>
        <fullName evidence="2">Transposase IS116/IS110/IS902 C-terminal domain-containing protein</fullName>
    </recommendedName>
</protein>
<feature type="region of interest" description="Disordered" evidence="1">
    <location>
        <begin position="105"/>
        <end position="124"/>
    </location>
</feature>
<dbReference type="GO" id="GO:0003677">
    <property type="term" value="F:DNA binding"/>
    <property type="evidence" value="ECO:0007669"/>
    <property type="project" value="InterPro"/>
</dbReference>